<organism evidence="1 2">
    <name type="scientific">Heterodera trifolii</name>
    <dbReference type="NCBI Taxonomy" id="157864"/>
    <lineage>
        <taxon>Eukaryota</taxon>
        <taxon>Metazoa</taxon>
        <taxon>Ecdysozoa</taxon>
        <taxon>Nematoda</taxon>
        <taxon>Chromadorea</taxon>
        <taxon>Rhabditida</taxon>
        <taxon>Tylenchina</taxon>
        <taxon>Tylenchomorpha</taxon>
        <taxon>Tylenchoidea</taxon>
        <taxon>Heteroderidae</taxon>
        <taxon>Heteroderinae</taxon>
        <taxon>Heterodera</taxon>
    </lineage>
</organism>
<dbReference type="AlphaFoldDB" id="A0ABD2K964"/>
<evidence type="ECO:0000313" key="2">
    <source>
        <dbReference type="Proteomes" id="UP001620626"/>
    </source>
</evidence>
<protein>
    <submittedName>
        <fullName evidence="1">Uncharacterized protein</fullName>
    </submittedName>
</protein>
<comment type="caution">
    <text evidence="1">The sequence shown here is derived from an EMBL/GenBank/DDBJ whole genome shotgun (WGS) entry which is preliminary data.</text>
</comment>
<gene>
    <name evidence="1" type="ORF">niasHT_025543</name>
</gene>
<reference evidence="1 2" key="1">
    <citation type="submission" date="2024-10" db="EMBL/GenBank/DDBJ databases">
        <authorList>
            <person name="Kim D."/>
        </authorList>
    </citation>
    <scope>NUCLEOTIDE SEQUENCE [LARGE SCALE GENOMIC DNA]</scope>
    <source>
        <strain evidence="1">BH-2024</strain>
    </source>
</reference>
<accession>A0ABD2K964</accession>
<sequence length="83" mass="9955">MKKYIEIDSTGIVLSYHAILTPELILTIGHIQRERQTFLSMKRILNRKRRRNRVMNEGQYGIEEEFFEEIGENEQLGLDRIKF</sequence>
<dbReference type="EMBL" id="JBICBT010000818">
    <property type="protein sequence ID" value="KAL3099099.1"/>
    <property type="molecule type" value="Genomic_DNA"/>
</dbReference>
<keyword evidence="2" id="KW-1185">Reference proteome</keyword>
<name>A0ABD2K964_9BILA</name>
<proteinExistence type="predicted"/>
<evidence type="ECO:0000313" key="1">
    <source>
        <dbReference type="EMBL" id="KAL3099099.1"/>
    </source>
</evidence>
<dbReference type="Proteomes" id="UP001620626">
    <property type="component" value="Unassembled WGS sequence"/>
</dbReference>